<name>A0A1N6QFX6_9GAMM</name>
<evidence type="ECO:0000256" key="6">
    <source>
        <dbReference type="SAM" id="Phobius"/>
    </source>
</evidence>
<keyword evidence="2" id="KW-1003">Cell membrane</keyword>
<evidence type="ECO:0000256" key="2">
    <source>
        <dbReference type="ARBA" id="ARBA00022475"/>
    </source>
</evidence>
<feature type="transmembrane region" description="Helical" evidence="6">
    <location>
        <begin position="69"/>
        <end position="89"/>
    </location>
</feature>
<feature type="transmembrane region" description="Helical" evidence="6">
    <location>
        <begin position="186"/>
        <end position="204"/>
    </location>
</feature>
<dbReference type="STRING" id="49186.SAMN05421647_102478"/>
<evidence type="ECO:0000313" key="7">
    <source>
        <dbReference type="EMBL" id="SIQ15478.1"/>
    </source>
</evidence>
<dbReference type="PANTHER" id="PTHR30086">
    <property type="entry name" value="ARGININE EXPORTER PROTEIN ARGO"/>
    <property type="match status" value="1"/>
</dbReference>
<dbReference type="GO" id="GO:0005886">
    <property type="term" value="C:plasma membrane"/>
    <property type="evidence" value="ECO:0007669"/>
    <property type="project" value="UniProtKB-SubCell"/>
</dbReference>
<keyword evidence="5 6" id="KW-0472">Membrane</keyword>
<comment type="subcellular location">
    <subcellularLocation>
        <location evidence="1">Cell membrane</location>
        <topology evidence="1">Multi-pass membrane protein</topology>
    </subcellularLocation>
</comment>
<dbReference type="AlphaFoldDB" id="A0A1N6QFX6"/>
<dbReference type="Proteomes" id="UP000186895">
    <property type="component" value="Unassembled WGS sequence"/>
</dbReference>
<keyword evidence="4 6" id="KW-1133">Transmembrane helix</keyword>
<evidence type="ECO:0000313" key="8">
    <source>
        <dbReference type="Proteomes" id="UP000186895"/>
    </source>
</evidence>
<protein>
    <submittedName>
        <fullName evidence="7">Resistance to homoserine/threonine (RhtB) family protein</fullName>
    </submittedName>
</protein>
<accession>A0A1N6QFX6</accession>
<dbReference type="EMBL" id="FTMN01000002">
    <property type="protein sequence ID" value="SIQ15478.1"/>
    <property type="molecule type" value="Genomic_DNA"/>
</dbReference>
<evidence type="ECO:0000256" key="5">
    <source>
        <dbReference type="ARBA" id="ARBA00023136"/>
    </source>
</evidence>
<dbReference type="PIRSF" id="PIRSF006324">
    <property type="entry name" value="LeuE"/>
    <property type="match status" value="1"/>
</dbReference>
<dbReference type="RefSeq" id="WP_076461967.1">
    <property type="nucleotide sequence ID" value="NZ_FTMN01000002.1"/>
</dbReference>
<dbReference type="eggNOG" id="COG1280">
    <property type="taxonomic scope" value="Bacteria"/>
</dbReference>
<keyword evidence="8" id="KW-1185">Reference proteome</keyword>
<dbReference type="PANTHER" id="PTHR30086:SF21">
    <property type="entry name" value="TRANSPORT PROTEIN"/>
    <property type="match status" value="1"/>
</dbReference>
<evidence type="ECO:0000256" key="1">
    <source>
        <dbReference type="ARBA" id="ARBA00004651"/>
    </source>
</evidence>
<evidence type="ECO:0000256" key="3">
    <source>
        <dbReference type="ARBA" id="ARBA00022692"/>
    </source>
</evidence>
<keyword evidence="3 6" id="KW-0812">Transmembrane</keyword>
<sequence>MDFIDAFLTVTLIHLLAAASPGPDFVMVSQQSLVRGKRAGLLCSLGIALGLSVHITYSSLGMAALVSESAFALSLLKYLAAAYLIWLGISGLRSRASGPDAAPSNVPSASPLGLMTHGFICNALNPKAPLYFLSVFTLLITPLTPLWQILLLGGWMMLLQFGWFALVTLVLSRPAVRARFNAVGHWVDRVLGGVMLAFGAGLLLSDADSLRR</sequence>
<feature type="transmembrane region" description="Helical" evidence="6">
    <location>
        <begin position="155"/>
        <end position="174"/>
    </location>
</feature>
<evidence type="ECO:0000256" key="4">
    <source>
        <dbReference type="ARBA" id="ARBA00022989"/>
    </source>
</evidence>
<feature type="transmembrane region" description="Helical" evidence="6">
    <location>
        <begin position="6"/>
        <end position="27"/>
    </location>
</feature>
<dbReference type="InterPro" id="IPR001123">
    <property type="entry name" value="LeuE-type"/>
</dbReference>
<dbReference type="Pfam" id="PF01810">
    <property type="entry name" value="LysE"/>
    <property type="match status" value="1"/>
</dbReference>
<gene>
    <name evidence="7" type="ORF">SAMN05421647_102478</name>
</gene>
<organism evidence="7 8">
    <name type="scientific">Marinobacterium stanieri</name>
    <dbReference type="NCBI Taxonomy" id="49186"/>
    <lineage>
        <taxon>Bacteria</taxon>
        <taxon>Pseudomonadati</taxon>
        <taxon>Pseudomonadota</taxon>
        <taxon>Gammaproteobacteria</taxon>
        <taxon>Oceanospirillales</taxon>
        <taxon>Oceanospirillaceae</taxon>
        <taxon>Marinobacterium</taxon>
    </lineage>
</organism>
<reference evidence="7 8" key="1">
    <citation type="submission" date="2017-01" db="EMBL/GenBank/DDBJ databases">
        <authorList>
            <person name="Mah S.A."/>
            <person name="Swanson W.J."/>
            <person name="Moy G.W."/>
            <person name="Vacquier V.D."/>
        </authorList>
    </citation>
    <scope>NUCLEOTIDE SEQUENCE [LARGE SCALE GENOMIC DNA]</scope>
    <source>
        <strain evidence="7 8">DSM 7027</strain>
    </source>
</reference>
<feature type="transmembrane region" description="Helical" evidence="6">
    <location>
        <begin position="39"/>
        <end position="57"/>
    </location>
</feature>
<dbReference type="GO" id="GO:0015171">
    <property type="term" value="F:amino acid transmembrane transporter activity"/>
    <property type="evidence" value="ECO:0007669"/>
    <property type="project" value="TreeGrafter"/>
</dbReference>
<feature type="transmembrane region" description="Helical" evidence="6">
    <location>
        <begin position="130"/>
        <end position="149"/>
    </location>
</feature>
<proteinExistence type="predicted"/>